<comment type="function">
    <text evidence="1 12">Required for the export of heme to the periplasm for the biogenesis of c-type cytochromes.</text>
</comment>
<name>A0A7X0MX07_9GAMM</name>
<feature type="transmembrane region" description="Helical" evidence="12">
    <location>
        <begin position="20"/>
        <end position="41"/>
    </location>
</feature>
<dbReference type="GO" id="GO:0005886">
    <property type="term" value="C:plasma membrane"/>
    <property type="evidence" value="ECO:0007669"/>
    <property type="project" value="UniProtKB-SubCell"/>
</dbReference>
<evidence type="ECO:0000256" key="11">
    <source>
        <dbReference type="ARBA" id="ARBA00023136"/>
    </source>
</evidence>
<evidence type="ECO:0000256" key="12">
    <source>
        <dbReference type="RuleBase" id="RU363101"/>
    </source>
</evidence>
<sequence>MQFRFESFAEFMSMAGHGPYVWACYTAALIAISYIVLSPMLRKKAIRKQLQRQEKLAEQQALQAMENKA</sequence>
<dbReference type="GO" id="GO:1903607">
    <property type="term" value="P:cytochrome c biosynthetic process"/>
    <property type="evidence" value="ECO:0007669"/>
    <property type="project" value="TreeGrafter"/>
</dbReference>
<reference evidence="13 14" key="1">
    <citation type="submission" date="2020-08" db="EMBL/GenBank/DDBJ databases">
        <title>Genomic Encyclopedia of Type Strains, Phase IV (KMG-IV): sequencing the most valuable type-strain genomes for metagenomic binning, comparative biology and taxonomic classification.</title>
        <authorList>
            <person name="Goeker M."/>
        </authorList>
    </citation>
    <scope>NUCLEOTIDE SEQUENCE [LARGE SCALE GENOMIC DNA]</scope>
    <source>
        <strain evidence="13 14">DSM 22368</strain>
    </source>
</reference>
<evidence type="ECO:0000256" key="3">
    <source>
        <dbReference type="ARBA" id="ARBA00008741"/>
    </source>
</evidence>
<keyword evidence="7 12" id="KW-0997">Cell inner membrane</keyword>
<gene>
    <name evidence="13" type="ORF">HNR48_003533</name>
</gene>
<comment type="similarity">
    <text evidence="3 12">Belongs to the CcmD/CycX/HelD family.</text>
</comment>
<evidence type="ECO:0000256" key="8">
    <source>
        <dbReference type="ARBA" id="ARBA00022692"/>
    </source>
</evidence>
<dbReference type="NCBIfam" id="TIGR03141">
    <property type="entry name" value="cytochro_ccmD"/>
    <property type="match status" value="1"/>
</dbReference>
<organism evidence="13 14">
    <name type="scientific">Pseudoteredinibacter isoporae</name>
    <dbReference type="NCBI Taxonomy" id="570281"/>
    <lineage>
        <taxon>Bacteria</taxon>
        <taxon>Pseudomonadati</taxon>
        <taxon>Pseudomonadota</taxon>
        <taxon>Gammaproteobacteria</taxon>
        <taxon>Cellvibrionales</taxon>
        <taxon>Cellvibrionaceae</taxon>
        <taxon>Pseudoteredinibacter</taxon>
    </lineage>
</organism>
<evidence type="ECO:0000256" key="6">
    <source>
        <dbReference type="ARBA" id="ARBA00022475"/>
    </source>
</evidence>
<keyword evidence="9 12" id="KW-0201">Cytochrome c-type biogenesis</keyword>
<dbReference type="InParanoid" id="A0A7X0MX07"/>
<dbReference type="GO" id="GO:0017004">
    <property type="term" value="P:cytochrome complex assembly"/>
    <property type="evidence" value="ECO:0007669"/>
    <property type="project" value="UniProtKB-KW"/>
</dbReference>
<keyword evidence="8 12" id="KW-0812">Transmembrane</keyword>
<evidence type="ECO:0000256" key="4">
    <source>
        <dbReference type="ARBA" id="ARBA00016461"/>
    </source>
</evidence>
<dbReference type="PANTHER" id="PTHR37531">
    <property type="entry name" value="HEME EXPORTER PROTEIN D"/>
    <property type="match status" value="1"/>
</dbReference>
<dbReference type="RefSeq" id="WP_166843672.1">
    <property type="nucleotide sequence ID" value="NZ_JAAONY010000003.1"/>
</dbReference>
<dbReference type="PANTHER" id="PTHR37531:SF1">
    <property type="entry name" value="HEME EXPORTER PROTEIN D"/>
    <property type="match status" value="1"/>
</dbReference>
<keyword evidence="11 12" id="KW-0472">Membrane</keyword>
<comment type="caution">
    <text evidence="13">The sequence shown here is derived from an EMBL/GenBank/DDBJ whole genome shotgun (WGS) entry which is preliminary data.</text>
</comment>
<evidence type="ECO:0000256" key="10">
    <source>
        <dbReference type="ARBA" id="ARBA00022989"/>
    </source>
</evidence>
<dbReference type="AlphaFoldDB" id="A0A7X0MX07"/>
<dbReference type="Proteomes" id="UP000528457">
    <property type="component" value="Unassembled WGS sequence"/>
</dbReference>
<evidence type="ECO:0000256" key="5">
    <source>
        <dbReference type="ARBA" id="ARBA00022448"/>
    </source>
</evidence>
<keyword evidence="6 12" id="KW-1003">Cell membrane</keyword>
<evidence type="ECO:0000313" key="14">
    <source>
        <dbReference type="Proteomes" id="UP000528457"/>
    </source>
</evidence>
<comment type="subcellular location">
    <subcellularLocation>
        <location evidence="2 12">Cell inner membrane</location>
        <topology evidence="2 12">Single-pass membrane protein</topology>
    </subcellularLocation>
</comment>
<evidence type="ECO:0000256" key="1">
    <source>
        <dbReference type="ARBA" id="ARBA00002442"/>
    </source>
</evidence>
<proteinExistence type="inferred from homology"/>
<dbReference type="InterPro" id="IPR052075">
    <property type="entry name" value="Heme_exporter_D"/>
</dbReference>
<evidence type="ECO:0000256" key="2">
    <source>
        <dbReference type="ARBA" id="ARBA00004377"/>
    </source>
</evidence>
<protein>
    <recommendedName>
        <fullName evidence="4 12">Heme exporter protein D</fullName>
    </recommendedName>
</protein>
<keyword evidence="10 12" id="KW-1133">Transmembrane helix</keyword>
<evidence type="ECO:0000256" key="9">
    <source>
        <dbReference type="ARBA" id="ARBA00022748"/>
    </source>
</evidence>
<evidence type="ECO:0000256" key="7">
    <source>
        <dbReference type="ARBA" id="ARBA00022519"/>
    </source>
</evidence>
<dbReference type="Pfam" id="PF04995">
    <property type="entry name" value="CcmD"/>
    <property type="match status" value="1"/>
</dbReference>
<dbReference type="EMBL" id="JACHHT010000003">
    <property type="protein sequence ID" value="MBB6523231.1"/>
    <property type="molecule type" value="Genomic_DNA"/>
</dbReference>
<dbReference type="InterPro" id="IPR007078">
    <property type="entry name" value="Haem_export_protD_CcmD"/>
</dbReference>
<keyword evidence="14" id="KW-1185">Reference proteome</keyword>
<evidence type="ECO:0000313" key="13">
    <source>
        <dbReference type="EMBL" id="MBB6523231.1"/>
    </source>
</evidence>
<keyword evidence="5 12" id="KW-0813">Transport</keyword>
<accession>A0A7X0MX07</accession>
<dbReference type="GO" id="GO:0015886">
    <property type="term" value="P:heme transport"/>
    <property type="evidence" value="ECO:0007669"/>
    <property type="project" value="InterPro"/>
</dbReference>